<dbReference type="Pfam" id="PF13439">
    <property type="entry name" value="Glyco_transf_4"/>
    <property type="match status" value="1"/>
</dbReference>
<organism evidence="3 4">
    <name type="scientific">Poseidonocella pacifica</name>
    <dbReference type="NCBI Taxonomy" id="871651"/>
    <lineage>
        <taxon>Bacteria</taxon>
        <taxon>Pseudomonadati</taxon>
        <taxon>Pseudomonadota</taxon>
        <taxon>Alphaproteobacteria</taxon>
        <taxon>Rhodobacterales</taxon>
        <taxon>Roseobacteraceae</taxon>
        <taxon>Poseidonocella</taxon>
    </lineage>
</organism>
<dbReference type="Gene3D" id="3.40.50.2000">
    <property type="entry name" value="Glycogen Phosphorylase B"/>
    <property type="match status" value="2"/>
</dbReference>
<dbReference type="PANTHER" id="PTHR12526">
    <property type="entry name" value="GLYCOSYLTRANSFERASE"/>
    <property type="match status" value="1"/>
</dbReference>
<proteinExistence type="predicted"/>
<reference evidence="3 4" key="1">
    <citation type="submission" date="2016-10" db="EMBL/GenBank/DDBJ databases">
        <authorList>
            <person name="de Groot N.N."/>
        </authorList>
    </citation>
    <scope>NUCLEOTIDE SEQUENCE [LARGE SCALE GENOMIC DNA]</scope>
    <source>
        <strain evidence="3 4">DSM 29316</strain>
    </source>
</reference>
<dbReference type="InterPro" id="IPR001296">
    <property type="entry name" value="Glyco_trans_1"/>
</dbReference>
<protein>
    <submittedName>
        <fullName evidence="3">Glycosyltransferase involved in cell wall bisynthesis</fullName>
    </submittedName>
</protein>
<name>A0A1I0X4P4_9RHOB</name>
<dbReference type="OrthoDB" id="9790710at2"/>
<dbReference type="GO" id="GO:0016757">
    <property type="term" value="F:glycosyltransferase activity"/>
    <property type="evidence" value="ECO:0007669"/>
    <property type="project" value="InterPro"/>
</dbReference>
<evidence type="ECO:0000259" key="1">
    <source>
        <dbReference type="Pfam" id="PF00534"/>
    </source>
</evidence>
<feature type="domain" description="Glycosyl transferase family 1" evidence="1">
    <location>
        <begin position="190"/>
        <end position="320"/>
    </location>
</feature>
<dbReference type="SUPFAM" id="SSF53756">
    <property type="entry name" value="UDP-Glycosyltransferase/glycogen phosphorylase"/>
    <property type="match status" value="1"/>
</dbReference>
<keyword evidence="4" id="KW-1185">Reference proteome</keyword>
<dbReference type="RefSeq" id="WP_092063639.1">
    <property type="nucleotide sequence ID" value="NZ_FOJU01000003.1"/>
</dbReference>
<dbReference type="Proteomes" id="UP000198796">
    <property type="component" value="Unassembled WGS sequence"/>
</dbReference>
<gene>
    <name evidence="3" type="ORF">SAMN05421688_1879</name>
</gene>
<accession>A0A1I0X4P4</accession>
<dbReference type="EMBL" id="FOJU01000003">
    <property type="protein sequence ID" value="SFA96012.1"/>
    <property type="molecule type" value="Genomic_DNA"/>
</dbReference>
<feature type="domain" description="Glycosyltransferase subfamily 4-like N-terminal" evidence="2">
    <location>
        <begin position="18"/>
        <end position="175"/>
    </location>
</feature>
<dbReference type="PANTHER" id="PTHR12526:SF595">
    <property type="entry name" value="BLL5217 PROTEIN"/>
    <property type="match status" value="1"/>
</dbReference>
<evidence type="ECO:0000313" key="4">
    <source>
        <dbReference type="Proteomes" id="UP000198796"/>
    </source>
</evidence>
<dbReference type="AlphaFoldDB" id="A0A1I0X4P4"/>
<dbReference type="InterPro" id="IPR028098">
    <property type="entry name" value="Glyco_trans_4-like_N"/>
</dbReference>
<evidence type="ECO:0000259" key="2">
    <source>
        <dbReference type="Pfam" id="PF13439"/>
    </source>
</evidence>
<dbReference type="STRING" id="871651.SAMN05421688_1879"/>
<sequence>MRIAVVAHLRHPIAPPFPGGIEAHTWHLCRGLRARGHDVTLFASGDSDAGVPLRSLLRKHYEIRYPWHRYRATPELTAVLDEAYAGALAELSGGGFDVVHNNSLHRFIPRLARRDRIPMVTALHVPPFDVLSRAVASGIAPWSRMTVCSTAHGRSWWPLALPDSASVVRNGIDLEAWPFAPAPGHGAVWAGRLTETKGPHLAIEAARIAGVPLTLYGPLEDRRYFDTEIAPRLGGGISYGGHLQGAALAEAFGRAALCVFTPLWDEPFGLVAAEAMACGLPIAATDMGAAGEVIGDAGSLAPAGDAAALAKAIQDAAEIPRDIPRHRVERFFSIERMLDGYEAAYRQAIAAQDTPAPNVEFAPHELPPRAFAIAAAE</sequence>
<evidence type="ECO:0000313" key="3">
    <source>
        <dbReference type="EMBL" id="SFA96012.1"/>
    </source>
</evidence>
<keyword evidence="3" id="KW-0808">Transferase</keyword>
<dbReference type="Pfam" id="PF00534">
    <property type="entry name" value="Glycos_transf_1"/>
    <property type="match status" value="1"/>
</dbReference>